<evidence type="ECO:0000256" key="1">
    <source>
        <dbReference type="SAM" id="MobiDB-lite"/>
    </source>
</evidence>
<accession>A0ABY0TEV4</accession>
<dbReference type="EMBL" id="FNKY01000001">
    <property type="protein sequence ID" value="SDQ72253.1"/>
    <property type="molecule type" value="Genomic_DNA"/>
</dbReference>
<dbReference type="Proteomes" id="UP000183471">
    <property type="component" value="Unassembled WGS sequence"/>
</dbReference>
<proteinExistence type="predicted"/>
<feature type="domain" description="PatG" evidence="2">
    <location>
        <begin position="66"/>
        <end position="236"/>
    </location>
</feature>
<sequence length="318" mass="35313">MTEQTETMEQSLDQPVKTNDMRAPAPYSEVRSNTAISPQAGAGTCSSCGGNGGGGMNLNDATTISYVYAIGRVEARFPNLAAEKEFAQATGRTETAGKTDQQAFHAVLSQRQNRYLVRQLCWVLTIQGLETYLLQPRDPADIDMLVDAIRPMPAPNDIDVVIGLRGPIAPPDMCNGLMVPIIVFDQIYSFGRDELIKAIPKPEKLTDKQFGPAAEELFDRIMQMTDNAGATDEHRVLNYLAMRYPAIYAKAAEKYGGDYSMTGVEVIPSSLSSTRKIFKAIFSYTHRNTDFTEKFFVRVDATEEFPFLVTKMSPYYDH</sequence>
<feature type="compositionally biased region" description="Polar residues" evidence="1">
    <location>
        <begin position="1"/>
        <end position="17"/>
    </location>
</feature>
<dbReference type="InterPro" id="IPR040483">
    <property type="entry name" value="PatG_dom"/>
</dbReference>
<evidence type="ECO:0000313" key="4">
    <source>
        <dbReference type="Proteomes" id="UP000183471"/>
    </source>
</evidence>
<comment type="caution">
    <text evidence="3">The sequence shown here is derived from an EMBL/GenBank/DDBJ whole genome shotgun (WGS) entry which is preliminary data.</text>
</comment>
<gene>
    <name evidence="3" type="ORF">SAMN05216402_2016</name>
</gene>
<evidence type="ECO:0000313" key="3">
    <source>
        <dbReference type="EMBL" id="SDQ72253.1"/>
    </source>
</evidence>
<keyword evidence="4" id="KW-1185">Reference proteome</keyword>
<feature type="region of interest" description="Disordered" evidence="1">
    <location>
        <begin position="1"/>
        <end position="23"/>
    </location>
</feature>
<reference evidence="3 4" key="1">
    <citation type="submission" date="2016-10" db="EMBL/GenBank/DDBJ databases">
        <authorList>
            <person name="Varghese N."/>
            <person name="Submissions S."/>
        </authorList>
    </citation>
    <scope>NUCLEOTIDE SEQUENCE [LARGE SCALE GENOMIC DNA]</scope>
    <source>
        <strain evidence="3 4">Nl1</strain>
    </source>
</reference>
<organism evidence="3 4">
    <name type="scientific">Nitrosospira multiformis</name>
    <dbReference type="NCBI Taxonomy" id="1231"/>
    <lineage>
        <taxon>Bacteria</taxon>
        <taxon>Pseudomonadati</taxon>
        <taxon>Pseudomonadota</taxon>
        <taxon>Betaproteobacteria</taxon>
        <taxon>Nitrosomonadales</taxon>
        <taxon>Nitrosomonadaceae</taxon>
        <taxon>Nitrosospira</taxon>
    </lineage>
</organism>
<dbReference type="Pfam" id="PF18047">
    <property type="entry name" value="PatG_D"/>
    <property type="match status" value="1"/>
</dbReference>
<evidence type="ECO:0000259" key="2">
    <source>
        <dbReference type="Pfam" id="PF18047"/>
    </source>
</evidence>
<protein>
    <recommendedName>
        <fullName evidence="2">PatG domain-containing protein</fullName>
    </recommendedName>
</protein>
<name>A0ABY0TEV4_9PROT</name>